<dbReference type="GO" id="GO:0005886">
    <property type="term" value="C:plasma membrane"/>
    <property type="evidence" value="ECO:0007669"/>
    <property type="project" value="UniProtKB-SubCell"/>
</dbReference>
<dbReference type="STRING" id="264251.FB00_01430"/>
<dbReference type="Pfam" id="PF04024">
    <property type="entry name" value="PspC"/>
    <property type="match status" value="1"/>
</dbReference>
<dbReference type="AlphaFoldDB" id="A0A0H2KXI9"/>
<dbReference type="EMBL" id="JNBQ01000001">
    <property type="protein sequence ID" value="KLN36539.1"/>
    <property type="molecule type" value="Genomic_DNA"/>
</dbReference>
<evidence type="ECO:0000256" key="5">
    <source>
        <dbReference type="ARBA" id="ARBA00023136"/>
    </source>
</evidence>
<dbReference type="InterPro" id="IPR007168">
    <property type="entry name" value="Phageshock_PspC_N"/>
</dbReference>
<reference evidence="8 9" key="1">
    <citation type="submission" date="2014-05" db="EMBL/GenBank/DDBJ databases">
        <title>Cellulosimicrobium funkei U11 genome.</title>
        <authorList>
            <person name="Hu C."/>
            <person name="Gong Y."/>
            <person name="Wan W."/>
            <person name="Jiang M."/>
        </authorList>
    </citation>
    <scope>NUCLEOTIDE SEQUENCE [LARGE SCALE GENOMIC DNA]</scope>
    <source>
        <strain evidence="8 9">U11</strain>
    </source>
</reference>
<evidence type="ECO:0000256" key="2">
    <source>
        <dbReference type="ARBA" id="ARBA00022475"/>
    </source>
</evidence>
<organism evidence="8 9">
    <name type="scientific">Cellulosimicrobium funkei</name>
    <dbReference type="NCBI Taxonomy" id="264251"/>
    <lineage>
        <taxon>Bacteria</taxon>
        <taxon>Bacillati</taxon>
        <taxon>Actinomycetota</taxon>
        <taxon>Actinomycetes</taxon>
        <taxon>Micrococcales</taxon>
        <taxon>Promicromonosporaceae</taxon>
        <taxon>Cellulosimicrobium</taxon>
    </lineage>
</organism>
<comment type="caution">
    <text evidence="8">The sequence shown here is derived from an EMBL/GenBank/DDBJ whole genome shotgun (WGS) entry which is preliminary data.</text>
</comment>
<evidence type="ECO:0000256" key="6">
    <source>
        <dbReference type="SAM" id="Phobius"/>
    </source>
</evidence>
<dbReference type="PANTHER" id="PTHR33885">
    <property type="entry name" value="PHAGE SHOCK PROTEIN C"/>
    <property type="match status" value="1"/>
</dbReference>
<evidence type="ECO:0000259" key="7">
    <source>
        <dbReference type="Pfam" id="PF04024"/>
    </source>
</evidence>
<keyword evidence="5 6" id="KW-0472">Membrane</keyword>
<name>A0A0H2KXI9_9MICO</name>
<feature type="transmembrane region" description="Helical" evidence="6">
    <location>
        <begin position="44"/>
        <end position="66"/>
    </location>
</feature>
<evidence type="ECO:0000256" key="4">
    <source>
        <dbReference type="ARBA" id="ARBA00022989"/>
    </source>
</evidence>
<evidence type="ECO:0000313" key="9">
    <source>
        <dbReference type="Proteomes" id="UP000035265"/>
    </source>
</evidence>
<proteinExistence type="predicted"/>
<evidence type="ECO:0000256" key="1">
    <source>
        <dbReference type="ARBA" id="ARBA00004162"/>
    </source>
</evidence>
<keyword evidence="9" id="KW-1185">Reference proteome</keyword>
<keyword evidence="4 6" id="KW-1133">Transmembrane helix</keyword>
<keyword evidence="2" id="KW-1003">Cell membrane</keyword>
<dbReference type="RefSeq" id="WP_047231015.1">
    <property type="nucleotide sequence ID" value="NZ_JNBQ01000001.1"/>
</dbReference>
<feature type="domain" description="Phage shock protein PspC N-terminal" evidence="7">
    <location>
        <begin position="14"/>
        <end position="69"/>
    </location>
</feature>
<sequence>MSTSDASAASFRPTLSRPRHGRMIAGVCAGIARRFGWDPTVVRIVAAVSILLPGPQVIAYLVLWALMPNDRD</sequence>
<gene>
    <name evidence="8" type="ORF">FB00_01430</name>
</gene>
<accession>A0A0H2KXI9</accession>
<dbReference type="PATRIC" id="fig|264251.5.peg.296"/>
<protein>
    <recommendedName>
        <fullName evidence="7">Phage shock protein PspC N-terminal domain-containing protein</fullName>
    </recommendedName>
</protein>
<dbReference type="InterPro" id="IPR052027">
    <property type="entry name" value="PspC"/>
</dbReference>
<keyword evidence="3 6" id="KW-0812">Transmembrane</keyword>
<evidence type="ECO:0000313" key="8">
    <source>
        <dbReference type="EMBL" id="KLN36539.1"/>
    </source>
</evidence>
<dbReference type="PANTHER" id="PTHR33885:SF3">
    <property type="entry name" value="PHAGE SHOCK PROTEIN C"/>
    <property type="match status" value="1"/>
</dbReference>
<dbReference type="Proteomes" id="UP000035265">
    <property type="component" value="Unassembled WGS sequence"/>
</dbReference>
<evidence type="ECO:0000256" key="3">
    <source>
        <dbReference type="ARBA" id="ARBA00022692"/>
    </source>
</evidence>
<comment type="subcellular location">
    <subcellularLocation>
        <location evidence="1">Cell membrane</location>
        <topology evidence="1">Single-pass membrane protein</topology>
    </subcellularLocation>
</comment>